<dbReference type="GO" id="GO:0042744">
    <property type="term" value="P:hydrogen peroxide catabolic process"/>
    <property type="evidence" value="ECO:0007669"/>
    <property type="project" value="UniProtKB-KW"/>
</dbReference>
<dbReference type="CDD" id="cd00693">
    <property type="entry name" value="secretory_peroxidase"/>
    <property type="match status" value="1"/>
</dbReference>
<evidence type="ECO:0000256" key="9">
    <source>
        <dbReference type="ARBA" id="ARBA00022837"/>
    </source>
</evidence>
<feature type="binding site" evidence="15">
    <location>
        <position position="257"/>
    </location>
    <ligand>
        <name>Ca(2+)</name>
        <dbReference type="ChEBI" id="CHEBI:29108"/>
        <label>2</label>
    </ligand>
</feature>
<feature type="binding site" evidence="15">
    <location>
        <position position="252"/>
    </location>
    <ligand>
        <name>Ca(2+)</name>
        <dbReference type="ChEBI" id="CHEBI:29108"/>
        <label>2</label>
    </ligand>
</feature>
<dbReference type="GO" id="GO:0046872">
    <property type="term" value="F:metal ion binding"/>
    <property type="evidence" value="ECO:0007669"/>
    <property type="project" value="UniProtKB-UniRule"/>
</dbReference>
<dbReference type="FunFam" id="1.10.520.10:FF:000008">
    <property type="entry name" value="Peroxidase"/>
    <property type="match status" value="1"/>
</dbReference>
<feature type="disulfide bond" evidence="17">
    <location>
        <begin position="74"/>
        <end position="79"/>
    </location>
</feature>
<reference evidence="20 21" key="1">
    <citation type="submission" date="2024-02" db="EMBL/GenBank/DDBJ databases">
        <authorList>
            <person name="Vignale AGUSTIN F."/>
            <person name="Sosa J E."/>
            <person name="Modenutti C."/>
        </authorList>
    </citation>
    <scope>NUCLEOTIDE SEQUENCE [LARGE SCALE GENOMIC DNA]</scope>
</reference>
<dbReference type="Gene3D" id="1.10.420.10">
    <property type="entry name" value="Peroxidase, domain 2"/>
    <property type="match status" value="1"/>
</dbReference>
<evidence type="ECO:0000256" key="18">
    <source>
        <dbReference type="RuleBase" id="RU362060"/>
    </source>
</evidence>
<dbReference type="SUPFAM" id="SSF48113">
    <property type="entry name" value="Heme-dependent peroxidases"/>
    <property type="match status" value="1"/>
</dbReference>
<comment type="cofactor">
    <cofactor evidence="15 18">
        <name>Ca(2+)</name>
        <dbReference type="ChEBI" id="CHEBI:29108"/>
    </cofactor>
    <text evidence="15 18">Binds 2 calcium ions per subunit.</text>
</comment>
<dbReference type="EC" id="1.11.1.7" evidence="4 18"/>
<dbReference type="InterPro" id="IPR019793">
    <property type="entry name" value="Peroxidases_heam-ligand_BS"/>
</dbReference>
<evidence type="ECO:0000259" key="19">
    <source>
        <dbReference type="PROSITE" id="PS50873"/>
    </source>
</evidence>
<dbReference type="InterPro" id="IPR000823">
    <property type="entry name" value="Peroxidase_pln"/>
</dbReference>
<dbReference type="PRINTS" id="PR00461">
    <property type="entry name" value="PLPEROXIDASE"/>
</dbReference>
<feature type="binding site" evidence="15">
    <location>
        <position position="80"/>
    </location>
    <ligand>
        <name>Ca(2+)</name>
        <dbReference type="ChEBI" id="CHEBI:29108"/>
        <label>1</label>
    </ligand>
</feature>
<evidence type="ECO:0000256" key="17">
    <source>
        <dbReference type="PIRSR" id="PIRSR600823-5"/>
    </source>
</evidence>
<feature type="binding site" description="axial binding residue" evidence="15">
    <location>
        <position position="195"/>
    </location>
    <ligand>
        <name>heme b</name>
        <dbReference type="ChEBI" id="CHEBI:60344"/>
    </ligand>
    <ligandPart>
        <name>Fe</name>
        <dbReference type="ChEBI" id="CHEBI:18248"/>
    </ligandPart>
</feature>
<feature type="binding site" evidence="15">
    <location>
        <position position="82"/>
    </location>
    <ligand>
        <name>Ca(2+)</name>
        <dbReference type="ChEBI" id="CHEBI:29108"/>
        <label>1</label>
    </ligand>
</feature>
<comment type="cofactor">
    <cofactor evidence="15 18">
        <name>heme b</name>
        <dbReference type="ChEBI" id="CHEBI:60344"/>
    </cofactor>
    <text evidence="15 18">Binds 1 heme b (iron(II)-protoporphyrin IX) group per subunit.</text>
</comment>
<accession>A0ABC8SRW4</accession>
<keyword evidence="5 18" id="KW-0964">Secreted</keyword>
<keyword evidence="11 15" id="KW-0408">Iron</keyword>
<evidence type="ECO:0000256" key="15">
    <source>
        <dbReference type="PIRSR" id="PIRSR600823-3"/>
    </source>
</evidence>
<dbReference type="GO" id="GO:0140825">
    <property type="term" value="F:lactoperoxidase activity"/>
    <property type="evidence" value="ECO:0007669"/>
    <property type="project" value="UniProtKB-EC"/>
</dbReference>
<comment type="similarity">
    <text evidence="3">Belongs to the peroxidase family. Ascorbate peroxidase subfamily.</text>
</comment>
<comment type="function">
    <text evidence="2">Removal of H(2)O(2), oxidation of toxic reductants, biosynthesis and degradation of lignin, suberization, auxin catabolism, response to environmental stresses such as wounding, pathogen attack and oxidative stress. These functions might be dependent on each isozyme/isoform in each plant tissue.</text>
</comment>
<evidence type="ECO:0000256" key="12">
    <source>
        <dbReference type="ARBA" id="ARBA00023157"/>
    </source>
</evidence>
<feature type="disulfide bond" evidence="17">
    <location>
        <begin position="41"/>
        <end position="117"/>
    </location>
</feature>
<comment type="similarity">
    <text evidence="18">Belongs to the peroxidase family. Classical plant (class III) peroxidase subfamily.</text>
</comment>
<keyword evidence="12 17" id="KW-1015">Disulfide bond</keyword>
<organism evidence="20 21">
    <name type="scientific">Ilex paraguariensis</name>
    <name type="common">yerba mate</name>
    <dbReference type="NCBI Taxonomy" id="185542"/>
    <lineage>
        <taxon>Eukaryota</taxon>
        <taxon>Viridiplantae</taxon>
        <taxon>Streptophyta</taxon>
        <taxon>Embryophyta</taxon>
        <taxon>Tracheophyta</taxon>
        <taxon>Spermatophyta</taxon>
        <taxon>Magnoliopsida</taxon>
        <taxon>eudicotyledons</taxon>
        <taxon>Gunneridae</taxon>
        <taxon>Pentapetalae</taxon>
        <taxon>asterids</taxon>
        <taxon>campanulids</taxon>
        <taxon>Aquifoliales</taxon>
        <taxon>Aquifoliaceae</taxon>
        <taxon>Ilex</taxon>
    </lineage>
</organism>
<dbReference type="PROSITE" id="PS00435">
    <property type="entry name" value="PEROXIDASE_1"/>
    <property type="match status" value="1"/>
</dbReference>
<evidence type="ECO:0000256" key="2">
    <source>
        <dbReference type="ARBA" id="ARBA00002322"/>
    </source>
</evidence>
<evidence type="ECO:0000256" key="6">
    <source>
        <dbReference type="ARBA" id="ARBA00022559"/>
    </source>
</evidence>
<evidence type="ECO:0000256" key="1">
    <source>
        <dbReference type="ARBA" id="ARBA00000189"/>
    </source>
</evidence>
<comment type="subcellular location">
    <subcellularLocation>
        <location evidence="18">Secreted</location>
    </subcellularLocation>
</comment>
<dbReference type="PANTHER" id="PTHR31517:SF17">
    <property type="entry name" value="PEROXIDASE 6"/>
    <property type="match status" value="1"/>
</dbReference>
<feature type="binding site" evidence="15">
    <location>
        <position position="196"/>
    </location>
    <ligand>
        <name>Ca(2+)</name>
        <dbReference type="ChEBI" id="CHEBI:29108"/>
        <label>2</label>
    </ligand>
</feature>
<dbReference type="Gene3D" id="1.10.520.10">
    <property type="match status" value="1"/>
</dbReference>
<evidence type="ECO:0000313" key="21">
    <source>
        <dbReference type="Proteomes" id="UP001642360"/>
    </source>
</evidence>
<dbReference type="FunFam" id="1.10.420.10:FF:000001">
    <property type="entry name" value="Peroxidase"/>
    <property type="match status" value="1"/>
</dbReference>
<evidence type="ECO:0000256" key="8">
    <source>
        <dbReference type="ARBA" id="ARBA00022723"/>
    </source>
</evidence>
<evidence type="ECO:0000256" key="4">
    <source>
        <dbReference type="ARBA" id="ARBA00012313"/>
    </source>
</evidence>
<feature type="active site" description="Proton acceptor" evidence="14">
    <location>
        <position position="72"/>
    </location>
</feature>
<dbReference type="InterPro" id="IPR033905">
    <property type="entry name" value="Secretory_peroxidase"/>
</dbReference>
<keyword evidence="21" id="KW-1185">Reference proteome</keyword>
<comment type="caution">
    <text evidence="20">The sequence shown here is derived from an EMBL/GenBank/DDBJ whole genome shotgun (WGS) entry which is preliminary data.</text>
</comment>
<feature type="binding site" evidence="15">
    <location>
        <position position="78"/>
    </location>
    <ligand>
        <name>Ca(2+)</name>
        <dbReference type="ChEBI" id="CHEBI:29108"/>
        <label>1</label>
    </ligand>
</feature>
<evidence type="ECO:0000313" key="20">
    <source>
        <dbReference type="EMBL" id="CAK9157407.1"/>
    </source>
</evidence>
<dbReference type="PANTHER" id="PTHR31517">
    <property type="match status" value="1"/>
</dbReference>
<dbReference type="EMBL" id="CAUOFW020002992">
    <property type="protein sequence ID" value="CAK9157407.1"/>
    <property type="molecule type" value="Genomic_DNA"/>
</dbReference>
<evidence type="ECO:0000256" key="5">
    <source>
        <dbReference type="ARBA" id="ARBA00022525"/>
    </source>
</evidence>
<protein>
    <recommendedName>
        <fullName evidence="4 18">Peroxidase</fullName>
        <ecNumber evidence="4 18">1.11.1.7</ecNumber>
    </recommendedName>
</protein>
<proteinExistence type="inferred from homology"/>
<dbReference type="InterPro" id="IPR002016">
    <property type="entry name" value="Haem_peroxidase"/>
</dbReference>
<dbReference type="Pfam" id="PF00141">
    <property type="entry name" value="peroxidase"/>
    <property type="match status" value="1"/>
</dbReference>
<comment type="catalytic activity">
    <reaction evidence="1 18">
        <text>2 a phenolic donor + H2O2 = 2 a phenolic radical donor + 2 H2O</text>
        <dbReference type="Rhea" id="RHEA:56136"/>
        <dbReference type="ChEBI" id="CHEBI:15377"/>
        <dbReference type="ChEBI" id="CHEBI:16240"/>
        <dbReference type="ChEBI" id="CHEBI:139520"/>
        <dbReference type="ChEBI" id="CHEBI:139521"/>
        <dbReference type="EC" id="1.11.1.7"/>
    </reaction>
</comment>
<gene>
    <name evidence="20" type="ORF">ILEXP_LOCUS25963</name>
</gene>
<dbReference type="InterPro" id="IPR010255">
    <property type="entry name" value="Haem_peroxidase_sf"/>
</dbReference>
<name>A0ABC8SRW4_9AQUA</name>
<keyword evidence="6 18" id="KW-0575">Peroxidase</keyword>
<evidence type="ECO:0000256" key="3">
    <source>
        <dbReference type="ARBA" id="ARBA00006873"/>
    </source>
</evidence>
<dbReference type="GO" id="GO:0005576">
    <property type="term" value="C:extracellular region"/>
    <property type="evidence" value="ECO:0007669"/>
    <property type="project" value="UniProtKB-SubCell"/>
</dbReference>
<evidence type="ECO:0000256" key="13">
    <source>
        <dbReference type="ARBA" id="ARBA00023324"/>
    </source>
</evidence>
<feature type="site" description="Transition state stabilizer" evidence="16">
    <location>
        <position position="68"/>
    </location>
</feature>
<keyword evidence="9 15" id="KW-0106">Calcium</keyword>
<dbReference type="GO" id="GO:0020037">
    <property type="term" value="F:heme binding"/>
    <property type="evidence" value="ECO:0007669"/>
    <property type="project" value="UniProtKB-UniRule"/>
</dbReference>
<feature type="disulfide bond" evidence="17">
    <location>
        <begin position="202"/>
        <end position="236"/>
    </location>
</feature>
<evidence type="ECO:0000256" key="16">
    <source>
        <dbReference type="PIRSR" id="PIRSR600823-4"/>
    </source>
</evidence>
<feature type="domain" description="Plant heme peroxidase family profile" evidence="19">
    <location>
        <begin position="31"/>
        <end position="329"/>
    </location>
</feature>
<feature type="binding site" evidence="15">
    <location>
        <position position="249"/>
    </location>
    <ligand>
        <name>Ca(2+)</name>
        <dbReference type="ChEBI" id="CHEBI:29108"/>
        <label>2</label>
    </ligand>
</feature>
<sequence>MERKTLYPTSHLYNLAILAMLSLGSFPSSSSLSFDFYAASCPSAEMMVKNTVRAASSLDPTLPGKLLRLLFHDCFIEGCDASVLLQGNGTERSDPANKSLGGFSVIDSAKRLLEIFCPATVSCADIVALAARDAVEFAGGPAVRVPTGRRDGKVSVAANVRPNIVDTSFTLEEMVKIFAAKGLSLDDLVTLSGAHTIGSAHCSSFSDRFQLNSKGKLTRVDASLGKDYAAKLAKQCPAGASLSVTVNNDPETPALFDNQYYKDLLLHKGLFQSDSVLVSDQRTTNKVVELANDQQSFFESWGESFMKLVSIGVKTGDEGEVRQSCSVTNG</sequence>
<feature type="disulfide bond" evidence="17">
    <location>
        <begin position="123"/>
        <end position="325"/>
    </location>
</feature>
<evidence type="ECO:0000256" key="14">
    <source>
        <dbReference type="PIRSR" id="PIRSR600823-1"/>
    </source>
</evidence>
<keyword evidence="10 18" id="KW-0560">Oxidoreductase</keyword>
<dbReference type="PROSITE" id="PS50873">
    <property type="entry name" value="PEROXIDASE_4"/>
    <property type="match status" value="1"/>
</dbReference>
<evidence type="ECO:0000256" key="10">
    <source>
        <dbReference type="ARBA" id="ARBA00023002"/>
    </source>
</evidence>
<keyword evidence="8 15" id="KW-0479">Metal-binding</keyword>
<dbReference type="GO" id="GO:0006979">
    <property type="term" value="P:response to oxidative stress"/>
    <property type="evidence" value="ECO:0007669"/>
    <property type="project" value="UniProtKB-UniRule"/>
</dbReference>
<feature type="binding site" evidence="15">
    <location>
        <position position="91"/>
    </location>
    <ligand>
        <name>Ca(2+)</name>
        <dbReference type="ChEBI" id="CHEBI:29108"/>
        <label>1</label>
    </ligand>
</feature>
<dbReference type="Proteomes" id="UP001642360">
    <property type="component" value="Unassembled WGS sequence"/>
</dbReference>
<dbReference type="PRINTS" id="PR00458">
    <property type="entry name" value="PEROXIDASE"/>
</dbReference>
<feature type="binding site" evidence="15">
    <location>
        <position position="73"/>
    </location>
    <ligand>
        <name>Ca(2+)</name>
        <dbReference type="ChEBI" id="CHEBI:29108"/>
        <label>1</label>
    </ligand>
</feature>
<keyword evidence="13 18" id="KW-0376">Hydrogen peroxide</keyword>
<dbReference type="AlphaFoldDB" id="A0ABC8SRW4"/>
<keyword evidence="7 18" id="KW-0349">Heme</keyword>
<evidence type="ECO:0000256" key="11">
    <source>
        <dbReference type="ARBA" id="ARBA00023004"/>
    </source>
</evidence>
<evidence type="ECO:0000256" key="7">
    <source>
        <dbReference type="ARBA" id="ARBA00022617"/>
    </source>
</evidence>